<accession>G6YDG4</accession>
<keyword evidence="2" id="KW-1185">Reference proteome</keyword>
<dbReference type="AlphaFoldDB" id="G6YDG4"/>
<reference evidence="1 2" key="1">
    <citation type="journal article" date="2012" name="J. Bacteriol.">
        <title>Draft Genome Sequence of Plant Growth-Promoting Rhizobium Mesorhizobium amorphae, Isolated from Zinc-Lead Mine Tailings.</title>
        <authorList>
            <person name="Hao X."/>
            <person name="Lin Y."/>
            <person name="Johnstone L."/>
            <person name="Baltrus D.A."/>
            <person name="Miller S.J."/>
            <person name="Wei G."/>
            <person name="Rensing C."/>
        </authorList>
    </citation>
    <scope>NUCLEOTIDE SEQUENCE [LARGE SCALE GENOMIC DNA]</scope>
    <source>
        <strain evidence="1 2">CCNWGS0123</strain>
    </source>
</reference>
<evidence type="ECO:0000313" key="1">
    <source>
        <dbReference type="EMBL" id="EHH10264.1"/>
    </source>
</evidence>
<evidence type="ECO:0000313" key="2">
    <source>
        <dbReference type="Proteomes" id="UP000002949"/>
    </source>
</evidence>
<organism evidence="1 2">
    <name type="scientific">Mesorhizobium amorphae CCNWGS0123</name>
    <dbReference type="NCBI Taxonomy" id="1082933"/>
    <lineage>
        <taxon>Bacteria</taxon>
        <taxon>Pseudomonadati</taxon>
        <taxon>Pseudomonadota</taxon>
        <taxon>Alphaproteobacteria</taxon>
        <taxon>Hyphomicrobiales</taxon>
        <taxon>Phyllobacteriaceae</taxon>
        <taxon>Mesorhizobium</taxon>
    </lineage>
</organism>
<proteinExistence type="predicted"/>
<sequence length="43" mass="4366">MGPAIEGIGALSSFDLSEFLDDCNALGISKAGHRGALCLDAKT</sequence>
<gene>
    <name evidence="1" type="ORF">MEA186_20007</name>
</gene>
<dbReference type="Proteomes" id="UP000002949">
    <property type="component" value="Unassembled WGS sequence"/>
</dbReference>
<dbReference type="EMBL" id="AGSN01000130">
    <property type="protein sequence ID" value="EHH10264.1"/>
    <property type="molecule type" value="Genomic_DNA"/>
</dbReference>
<protein>
    <submittedName>
        <fullName evidence="1">Uncharacterized protein</fullName>
    </submittedName>
</protein>
<name>G6YDG4_9HYPH</name>